<dbReference type="GO" id="GO:0032993">
    <property type="term" value="C:protein-DNA complex"/>
    <property type="evidence" value="ECO:0007669"/>
    <property type="project" value="TreeGrafter"/>
</dbReference>
<dbReference type="Pfam" id="PF00072">
    <property type="entry name" value="Response_reg"/>
    <property type="match status" value="1"/>
</dbReference>
<dbReference type="GO" id="GO:0000156">
    <property type="term" value="F:phosphorelay response regulator activity"/>
    <property type="evidence" value="ECO:0007669"/>
    <property type="project" value="TreeGrafter"/>
</dbReference>
<dbReference type="Gene3D" id="3.40.50.2300">
    <property type="match status" value="1"/>
</dbReference>
<dbReference type="EMBL" id="AP027081">
    <property type="protein sequence ID" value="BDU76120.1"/>
    <property type="molecule type" value="Genomic_DNA"/>
</dbReference>
<protein>
    <submittedName>
        <fullName evidence="5">Transcriptional regulatory protein YehT</fullName>
    </submittedName>
</protein>
<organism evidence="5 6">
    <name type="scientific">Mesoterricola sediminis</name>
    <dbReference type="NCBI Taxonomy" id="2927980"/>
    <lineage>
        <taxon>Bacteria</taxon>
        <taxon>Pseudomonadati</taxon>
        <taxon>Acidobacteriota</taxon>
        <taxon>Holophagae</taxon>
        <taxon>Holophagales</taxon>
        <taxon>Holophagaceae</taxon>
        <taxon>Mesoterricola</taxon>
    </lineage>
</organism>
<dbReference type="KEGG" id="msea:METESE_10780"/>
<keyword evidence="1" id="KW-0238">DNA-binding</keyword>
<dbReference type="InterPro" id="IPR039420">
    <property type="entry name" value="WalR-like"/>
</dbReference>
<dbReference type="Pfam" id="PF04397">
    <property type="entry name" value="LytTR"/>
    <property type="match status" value="1"/>
</dbReference>
<feature type="domain" description="HTH LytTR-type" evidence="4">
    <location>
        <begin position="176"/>
        <end position="240"/>
    </location>
</feature>
<feature type="domain" description="Response regulatory" evidence="3">
    <location>
        <begin position="5"/>
        <end position="116"/>
    </location>
</feature>
<keyword evidence="2" id="KW-0597">Phosphoprotein</keyword>
<dbReference type="RefSeq" id="WP_243334645.1">
    <property type="nucleotide sequence ID" value="NZ_AP027081.1"/>
</dbReference>
<dbReference type="InterPro" id="IPR007492">
    <property type="entry name" value="LytTR_DNA-bd_dom"/>
</dbReference>
<dbReference type="AlphaFoldDB" id="A0AA48GUZ9"/>
<dbReference type="GO" id="GO:0006355">
    <property type="term" value="P:regulation of DNA-templated transcription"/>
    <property type="evidence" value="ECO:0007669"/>
    <property type="project" value="TreeGrafter"/>
</dbReference>
<dbReference type="PANTHER" id="PTHR48111">
    <property type="entry name" value="REGULATOR OF RPOS"/>
    <property type="match status" value="1"/>
</dbReference>
<dbReference type="InterPro" id="IPR001789">
    <property type="entry name" value="Sig_transdc_resp-reg_receiver"/>
</dbReference>
<accession>A0AA48GUZ9</accession>
<evidence type="ECO:0000313" key="6">
    <source>
        <dbReference type="Proteomes" id="UP001228113"/>
    </source>
</evidence>
<reference evidence="5" key="1">
    <citation type="journal article" date="2023" name="Int. J. Syst. Evol. Microbiol.">
        <title>Mesoterricola silvestris gen. nov., sp. nov., Mesoterricola sediminis sp. nov., Geothrix oryzae sp. nov., Geothrix edaphica sp. nov., Geothrix rubra sp. nov., and Geothrix limicola sp. nov., six novel members of Acidobacteriota isolated from soils.</title>
        <authorList>
            <person name="Itoh H."/>
            <person name="Sugisawa Y."/>
            <person name="Mise K."/>
            <person name="Xu Z."/>
            <person name="Kuniyasu M."/>
            <person name="Ushijima N."/>
            <person name="Kawano K."/>
            <person name="Kobayashi E."/>
            <person name="Shiratori Y."/>
            <person name="Masuda Y."/>
            <person name="Senoo K."/>
        </authorList>
    </citation>
    <scope>NUCLEOTIDE SEQUENCE</scope>
    <source>
        <strain evidence="5">W786</strain>
    </source>
</reference>
<dbReference type="SMART" id="SM00448">
    <property type="entry name" value="REC"/>
    <property type="match status" value="1"/>
</dbReference>
<dbReference type="SMART" id="SM00850">
    <property type="entry name" value="LytTR"/>
    <property type="match status" value="1"/>
</dbReference>
<gene>
    <name evidence="5" type="primary">yehT</name>
    <name evidence="5" type="ORF">METESE_10780</name>
</gene>
<evidence type="ECO:0000313" key="5">
    <source>
        <dbReference type="EMBL" id="BDU76120.1"/>
    </source>
</evidence>
<dbReference type="SUPFAM" id="SSF52172">
    <property type="entry name" value="CheY-like"/>
    <property type="match status" value="1"/>
</dbReference>
<dbReference type="PROSITE" id="PS50930">
    <property type="entry name" value="HTH_LYTTR"/>
    <property type="match status" value="1"/>
</dbReference>
<proteinExistence type="predicted"/>
<dbReference type="GO" id="GO:0005829">
    <property type="term" value="C:cytosol"/>
    <property type="evidence" value="ECO:0007669"/>
    <property type="project" value="TreeGrafter"/>
</dbReference>
<feature type="modified residue" description="4-aspartylphosphate" evidence="2">
    <location>
        <position position="56"/>
    </location>
</feature>
<name>A0AA48GUZ9_9BACT</name>
<evidence type="ECO:0000256" key="2">
    <source>
        <dbReference type="PROSITE-ProRule" id="PRU00169"/>
    </source>
</evidence>
<evidence type="ECO:0000256" key="1">
    <source>
        <dbReference type="ARBA" id="ARBA00023125"/>
    </source>
</evidence>
<dbReference type="PANTHER" id="PTHR48111:SF69">
    <property type="entry name" value="RESPONSE REGULATOR RECEIVER"/>
    <property type="match status" value="1"/>
</dbReference>
<sequence length="240" mass="26220">MSRLRVAVAEDEDLSAKRLVRLLEEAGCEIVAVFREGRGLSEWLANPRTLDALFLDIHMPNLDGLAILKSLDGRIPAVLTTAFPEHAVEAFDSEATDYLLKPITASRLERALKRIESRRGPEAVPAPPPSQGPVRYPVHAGEGLVFVDLARTTHFEVENEVVFAHAGQRMRTSWTSLGEVEAAFPAAGLLRIHRHLLIRPEAVVGLRPAPGGRAFVRLTGGVEVEASRGGAPRLRERLGL</sequence>
<dbReference type="Proteomes" id="UP001228113">
    <property type="component" value="Chromosome"/>
</dbReference>
<dbReference type="GO" id="GO:0000976">
    <property type="term" value="F:transcription cis-regulatory region binding"/>
    <property type="evidence" value="ECO:0007669"/>
    <property type="project" value="TreeGrafter"/>
</dbReference>
<evidence type="ECO:0000259" key="4">
    <source>
        <dbReference type="PROSITE" id="PS50930"/>
    </source>
</evidence>
<keyword evidence="6" id="KW-1185">Reference proteome</keyword>
<dbReference type="PROSITE" id="PS50110">
    <property type="entry name" value="RESPONSE_REGULATORY"/>
    <property type="match status" value="1"/>
</dbReference>
<dbReference type="InterPro" id="IPR011006">
    <property type="entry name" value="CheY-like_superfamily"/>
</dbReference>
<evidence type="ECO:0000259" key="3">
    <source>
        <dbReference type="PROSITE" id="PS50110"/>
    </source>
</evidence>